<evidence type="ECO:0000313" key="1">
    <source>
        <dbReference type="EMBL" id="TGO67864.1"/>
    </source>
</evidence>
<comment type="caution">
    <text evidence="1">The sequence shown here is derived from an EMBL/GenBank/DDBJ whole genome shotgun (WGS) entry which is preliminary data.</text>
</comment>
<reference evidence="1 2" key="1">
    <citation type="submission" date="2017-12" db="EMBL/GenBank/DDBJ databases">
        <title>Comparative genomics of Botrytis spp.</title>
        <authorList>
            <person name="Valero-Jimenez C.A."/>
            <person name="Tapia P."/>
            <person name="Veloso J."/>
            <person name="Silva-Moreno E."/>
            <person name="Staats M."/>
            <person name="Valdes J.H."/>
            <person name="Van Kan J.A.L."/>
        </authorList>
    </citation>
    <scope>NUCLEOTIDE SEQUENCE [LARGE SCALE GENOMIC DNA]</scope>
    <source>
        <strain evidence="1 2">MUCL2120</strain>
    </source>
</reference>
<dbReference type="EMBL" id="PQXJ01000034">
    <property type="protein sequence ID" value="TGO67864.1"/>
    <property type="molecule type" value="Genomic_DNA"/>
</dbReference>
<dbReference type="Proteomes" id="UP000297452">
    <property type="component" value="Unassembled WGS sequence"/>
</dbReference>
<dbReference type="AlphaFoldDB" id="A0A4Z1J3X1"/>
<protein>
    <submittedName>
        <fullName evidence="1">Uncharacterized protein</fullName>
    </submittedName>
</protein>
<gene>
    <name evidence="1" type="ORF">BOTNAR_0034g00240</name>
</gene>
<dbReference type="OrthoDB" id="5354164at2759"/>
<proteinExistence type="predicted"/>
<sequence length="190" mass="20876">MTFFGSTISKVVASVATLQNETTFALSSLNLGFTLIKLEAPIEYKGARESIFSARKHKTARNLGALFDDRAPLAPEYPIMFEEDYLVVADNWDEILTLNESSLSVSDSHGKLAREVSSYCVNVQTQRSTILVSKNLCWACLKEHSQGKGFGAGHEKVLIAPVISAGFVFSGFAFKIADSMLSLRCQDRKV</sequence>
<keyword evidence="2" id="KW-1185">Reference proteome</keyword>
<evidence type="ECO:0000313" key="2">
    <source>
        <dbReference type="Proteomes" id="UP000297452"/>
    </source>
</evidence>
<organism evidence="1 2">
    <name type="scientific">Botryotinia narcissicola</name>
    <dbReference type="NCBI Taxonomy" id="278944"/>
    <lineage>
        <taxon>Eukaryota</taxon>
        <taxon>Fungi</taxon>
        <taxon>Dikarya</taxon>
        <taxon>Ascomycota</taxon>
        <taxon>Pezizomycotina</taxon>
        <taxon>Leotiomycetes</taxon>
        <taxon>Helotiales</taxon>
        <taxon>Sclerotiniaceae</taxon>
        <taxon>Botryotinia</taxon>
    </lineage>
</organism>
<accession>A0A4Z1J3X1</accession>
<name>A0A4Z1J3X1_9HELO</name>